<evidence type="ECO:0000259" key="4">
    <source>
        <dbReference type="PROSITE" id="PS51186"/>
    </source>
</evidence>
<dbReference type="GO" id="GO:0016747">
    <property type="term" value="F:acyltransferase activity, transferring groups other than amino-acyl groups"/>
    <property type="evidence" value="ECO:0007669"/>
    <property type="project" value="InterPro"/>
</dbReference>
<dbReference type="InterPro" id="IPR000182">
    <property type="entry name" value="GNAT_dom"/>
</dbReference>
<dbReference type="Proteomes" id="UP000732193">
    <property type="component" value="Unassembled WGS sequence"/>
</dbReference>
<dbReference type="InterPro" id="IPR016181">
    <property type="entry name" value="Acyl_CoA_acyltransferase"/>
</dbReference>
<dbReference type="SUPFAM" id="SSF55729">
    <property type="entry name" value="Acyl-CoA N-acyltransferases (Nat)"/>
    <property type="match status" value="1"/>
</dbReference>
<evidence type="ECO:0000313" key="6">
    <source>
        <dbReference type="Proteomes" id="UP000732193"/>
    </source>
</evidence>
<dbReference type="RefSeq" id="WP_203241250.1">
    <property type="nucleotide sequence ID" value="NZ_JAFBRH010000001.1"/>
</dbReference>
<dbReference type="AlphaFoldDB" id="A0AAE3B4T1"/>
<accession>A0AAE3B4T1</accession>
<keyword evidence="2" id="KW-0012">Acyltransferase</keyword>
<dbReference type="PANTHER" id="PTHR43792">
    <property type="entry name" value="GNAT FAMILY, PUTATIVE (AFU_ORTHOLOGUE AFUA_3G00765)-RELATED-RELATED"/>
    <property type="match status" value="1"/>
</dbReference>
<sequence length="167" mass="18613">MTFTLQTDRLVLRPFRAADSLWVTQALEDVDVAQWIPLLPFPYSIDDGRAFVELQAGPKADALAVLHNDLPVGCITKVIELGYWFRKSAWGQGVATEAARAVVAQHFRTSDQNLTSGYMIDNNRSQRVLSKLGFVPTETVERLSTATDEMKTIQRMALSRADWEAGA</sequence>
<gene>
    <name evidence="5" type="ORF">JQV55_03495</name>
</gene>
<dbReference type="PANTHER" id="PTHR43792:SF8">
    <property type="entry name" value="[RIBOSOMAL PROTEIN US5]-ALANINE N-ACETYLTRANSFERASE"/>
    <property type="match status" value="1"/>
</dbReference>
<feature type="domain" description="N-acetyltransferase" evidence="4">
    <location>
        <begin position="10"/>
        <end position="154"/>
    </location>
</feature>
<evidence type="ECO:0000256" key="2">
    <source>
        <dbReference type="ARBA" id="ARBA00023315"/>
    </source>
</evidence>
<dbReference type="EMBL" id="JAFBRM010000001">
    <property type="protein sequence ID" value="MBM1712617.1"/>
    <property type="molecule type" value="Genomic_DNA"/>
</dbReference>
<evidence type="ECO:0000256" key="3">
    <source>
        <dbReference type="ARBA" id="ARBA00038502"/>
    </source>
</evidence>
<dbReference type="InterPro" id="IPR051531">
    <property type="entry name" value="N-acetyltransferase"/>
</dbReference>
<comment type="caution">
    <text evidence="5">The sequence shown here is derived from an EMBL/GenBank/DDBJ whole genome shotgun (WGS) entry which is preliminary data.</text>
</comment>
<evidence type="ECO:0000256" key="1">
    <source>
        <dbReference type="ARBA" id="ARBA00022679"/>
    </source>
</evidence>
<dbReference type="Pfam" id="PF13302">
    <property type="entry name" value="Acetyltransf_3"/>
    <property type="match status" value="1"/>
</dbReference>
<comment type="similarity">
    <text evidence="3">Belongs to the acetyltransferase family. RimJ subfamily.</text>
</comment>
<name>A0AAE3B4T1_9RHOB</name>
<dbReference type="Gene3D" id="3.40.630.30">
    <property type="match status" value="1"/>
</dbReference>
<keyword evidence="1" id="KW-0808">Transferase</keyword>
<dbReference type="PROSITE" id="PS51186">
    <property type="entry name" value="GNAT"/>
    <property type="match status" value="1"/>
</dbReference>
<protein>
    <submittedName>
        <fullName evidence="5">GNAT family N-acetyltransferase</fullName>
    </submittedName>
</protein>
<evidence type="ECO:0000313" key="5">
    <source>
        <dbReference type="EMBL" id="MBM1712617.1"/>
    </source>
</evidence>
<reference evidence="5 6" key="1">
    <citation type="submission" date="2021-01" db="EMBL/GenBank/DDBJ databases">
        <title>Diatom-associated Roseobacters Show Island Model of Population Structure.</title>
        <authorList>
            <person name="Qu L."/>
            <person name="Feng X."/>
            <person name="Chen Y."/>
            <person name="Li L."/>
            <person name="Wang X."/>
            <person name="Hu Z."/>
            <person name="Wang H."/>
            <person name="Luo H."/>
        </authorList>
    </citation>
    <scope>NUCLEOTIDE SEQUENCE [LARGE SCALE GENOMIC DNA]</scope>
    <source>
        <strain evidence="5 6">TR60-84</strain>
    </source>
</reference>
<organism evidence="5 6">
    <name type="scientific">Sulfitobacter geojensis</name>
    <dbReference type="NCBI Taxonomy" id="1342299"/>
    <lineage>
        <taxon>Bacteria</taxon>
        <taxon>Pseudomonadati</taxon>
        <taxon>Pseudomonadota</taxon>
        <taxon>Alphaproteobacteria</taxon>
        <taxon>Rhodobacterales</taxon>
        <taxon>Roseobacteraceae</taxon>
        <taxon>Sulfitobacter</taxon>
    </lineage>
</organism>
<proteinExistence type="inferred from homology"/>
<keyword evidence="6" id="KW-1185">Reference proteome</keyword>